<proteinExistence type="predicted"/>
<feature type="domain" description="HTH cro/C1-type" evidence="1">
    <location>
        <begin position="9"/>
        <end position="63"/>
    </location>
</feature>
<dbReference type="EMBL" id="JBHSOJ010000003">
    <property type="protein sequence ID" value="MFC5630107.1"/>
    <property type="molecule type" value="Genomic_DNA"/>
</dbReference>
<evidence type="ECO:0000259" key="1">
    <source>
        <dbReference type="PROSITE" id="PS50943"/>
    </source>
</evidence>
<dbReference type="PROSITE" id="PS50943">
    <property type="entry name" value="HTH_CROC1"/>
    <property type="match status" value="1"/>
</dbReference>
<organism evidence="2 3">
    <name type="scientific">Streptococcus caledonicus</name>
    <dbReference type="NCBI Taxonomy" id="2614158"/>
    <lineage>
        <taxon>Bacteria</taxon>
        <taxon>Bacillati</taxon>
        <taxon>Bacillota</taxon>
        <taxon>Bacilli</taxon>
        <taxon>Lactobacillales</taxon>
        <taxon>Streptococcaceae</taxon>
        <taxon>Streptococcus</taxon>
    </lineage>
</organism>
<name>A0ABW0UC44_9STRE</name>
<dbReference type="Pfam" id="PF01381">
    <property type="entry name" value="HTH_3"/>
    <property type="match status" value="1"/>
</dbReference>
<dbReference type="SMART" id="SM00530">
    <property type="entry name" value="HTH_XRE"/>
    <property type="match status" value="1"/>
</dbReference>
<dbReference type="CDD" id="cd00093">
    <property type="entry name" value="HTH_XRE"/>
    <property type="match status" value="1"/>
</dbReference>
<dbReference type="RefSeq" id="WP_156806722.1">
    <property type="nucleotide sequence ID" value="NZ_JBHSOJ010000003.1"/>
</dbReference>
<evidence type="ECO:0000313" key="3">
    <source>
        <dbReference type="Proteomes" id="UP001596110"/>
    </source>
</evidence>
<dbReference type="Proteomes" id="UP001596110">
    <property type="component" value="Unassembled WGS sequence"/>
</dbReference>
<dbReference type="InterPro" id="IPR001387">
    <property type="entry name" value="Cro/C1-type_HTH"/>
</dbReference>
<evidence type="ECO:0000313" key="2">
    <source>
        <dbReference type="EMBL" id="MFC5630107.1"/>
    </source>
</evidence>
<protein>
    <submittedName>
        <fullName evidence="2">Helix-turn-helix transcriptional regulator</fullName>
    </submittedName>
</protein>
<accession>A0ABW0UC44</accession>
<dbReference type="Gene3D" id="1.10.260.40">
    <property type="entry name" value="lambda repressor-like DNA-binding domains"/>
    <property type="match status" value="1"/>
</dbReference>
<comment type="caution">
    <text evidence="2">The sequence shown here is derived from an EMBL/GenBank/DDBJ whole genome shotgun (WGS) entry which is preliminary data.</text>
</comment>
<dbReference type="SUPFAM" id="SSF47413">
    <property type="entry name" value="lambda repressor-like DNA-binding domains"/>
    <property type="match status" value="1"/>
</dbReference>
<gene>
    <name evidence="2" type="ORF">ACFPQ3_00435</name>
</gene>
<reference evidence="3" key="1">
    <citation type="journal article" date="2019" name="Int. J. Syst. Evol. Microbiol.">
        <title>The Global Catalogue of Microorganisms (GCM) 10K type strain sequencing project: providing services to taxonomists for standard genome sequencing and annotation.</title>
        <authorList>
            <consortium name="The Broad Institute Genomics Platform"/>
            <consortium name="The Broad Institute Genome Sequencing Center for Infectious Disease"/>
            <person name="Wu L."/>
            <person name="Ma J."/>
        </authorList>
    </citation>
    <scope>NUCLEOTIDE SEQUENCE [LARGE SCALE GENOMIC DNA]</scope>
    <source>
        <strain evidence="3">DT43</strain>
    </source>
</reference>
<sequence>MKVFDGAKLKQMRLDAQLTQYDLAPLTDITQTRISDIERNVRSPLTKEIDAFMSVFRKAKTDFLSDEKDIVVISGTFTKNKKEEIETTSFTDAANKVNSAFTNLGDAMKGEQLELFSSDKLPIGRDLTGYVILSTETYAELLESQEKLHKLQNLLK</sequence>
<keyword evidence="3" id="KW-1185">Reference proteome</keyword>
<dbReference type="InterPro" id="IPR010982">
    <property type="entry name" value="Lambda_DNA-bd_dom_sf"/>
</dbReference>